<dbReference type="InterPro" id="IPR036034">
    <property type="entry name" value="PDZ_sf"/>
</dbReference>
<sequence>MVSSGAPVKRAPPKRTAELRASTSQLPDISQMSVVGMGGGTRSGGGARPPSLASAAGRPAPKLYLNFAACGAALTDSPSHDSSEMRAHSSDGGGRPLMPVTQAFQACVKVYCTSVAPCYALPWIRGEESHSTSSGFAVALPSGHHRLLVQAQVVENCTRVQVRRDGHAQKYVARVECVGHDCHLAVLNVDDDQFWRGMPALPLPVGLPQTMSEVLAAGFPAGGDELSTSRGVVNRILLGGPSRDLCVQINPGVQAGQAGGPVFLTNGQLVGMACCGREQNAHLSGYIIPMPVIHTFLQNAQVQGVYTPAGPSSAALARPIFVSKCVDSYRVQPIENVELRLQLGLPGRPAEGEDGGVLITRVPKDSPSYGLLHEKDVLLAIDGHQIASDGTVLLHDSIDPLRVNLRHIVQRATLGSTLKYLVLRESKKAVVSVPAQPRLPRLLPARHPTPTPQWLVLGGLVFVPLLPEYEAIVPKSKLAAIHEPPQDGEQVVLLLRVLQAEINIGYEDICGMMETFNGEKVISLAHMNDCVKKLRQQNDHPQLEFVLVTGELLVLDAEICWATEEEIFSVHAIPRRCSLDADDL</sequence>
<evidence type="ECO:0000259" key="5">
    <source>
        <dbReference type="Pfam" id="PF17815"/>
    </source>
</evidence>
<dbReference type="Gene3D" id="3.20.190.20">
    <property type="match status" value="1"/>
</dbReference>
<evidence type="ECO:0000256" key="3">
    <source>
        <dbReference type="ARBA" id="ARBA00022825"/>
    </source>
</evidence>
<feature type="domain" description="Protease Do-like PDZ" evidence="5">
    <location>
        <begin position="451"/>
        <end position="580"/>
    </location>
</feature>
<dbReference type="GO" id="GO:0006508">
    <property type="term" value="P:proteolysis"/>
    <property type="evidence" value="ECO:0007669"/>
    <property type="project" value="UniProtKB-KW"/>
</dbReference>
<dbReference type="Pfam" id="PF13365">
    <property type="entry name" value="Trypsin_2"/>
    <property type="match status" value="1"/>
</dbReference>
<feature type="compositionally biased region" description="Polar residues" evidence="4">
    <location>
        <begin position="21"/>
        <end position="31"/>
    </location>
</feature>
<dbReference type="Gene3D" id="2.40.10.120">
    <property type="match status" value="1"/>
</dbReference>
<evidence type="ECO:0000256" key="1">
    <source>
        <dbReference type="ARBA" id="ARBA00022670"/>
    </source>
</evidence>
<feature type="region of interest" description="Disordered" evidence="4">
    <location>
        <begin position="76"/>
        <end position="95"/>
    </location>
</feature>
<evidence type="ECO:0000313" key="6">
    <source>
        <dbReference type="EMBL" id="KAL1521022.1"/>
    </source>
</evidence>
<feature type="region of interest" description="Disordered" evidence="4">
    <location>
        <begin position="1"/>
        <end position="55"/>
    </location>
</feature>
<dbReference type="InterPro" id="IPR046449">
    <property type="entry name" value="DEGP_PDZ_sf"/>
</dbReference>
<name>A0AB34JID6_PRYPA</name>
<dbReference type="GO" id="GO:0004252">
    <property type="term" value="F:serine-type endopeptidase activity"/>
    <property type="evidence" value="ECO:0007669"/>
    <property type="project" value="TreeGrafter"/>
</dbReference>
<accession>A0AB34JID6</accession>
<dbReference type="Gene3D" id="2.30.42.10">
    <property type="match status" value="1"/>
</dbReference>
<protein>
    <recommendedName>
        <fullName evidence="5">Protease Do-like PDZ domain-containing protein</fullName>
    </recommendedName>
</protein>
<dbReference type="InterPro" id="IPR009003">
    <property type="entry name" value="Peptidase_S1_PA"/>
</dbReference>
<keyword evidence="2" id="KW-0378">Hydrolase</keyword>
<keyword evidence="3" id="KW-0720">Serine protease</keyword>
<dbReference type="SUPFAM" id="SSF50494">
    <property type="entry name" value="Trypsin-like serine proteases"/>
    <property type="match status" value="1"/>
</dbReference>
<dbReference type="PANTHER" id="PTHR45980">
    <property type="match status" value="1"/>
</dbReference>
<dbReference type="SUPFAM" id="SSF50156">
    <property type="entry name" value="PDZ domain-like"/>
    <property type="match status" value="1"/>
</dbReference>
<comment type="caution">
    <text evidence="6">The sequence shown here is derived from an EMBL/GenBank/DDBJ whole genome shotgun (WGS) entry which is preliminary data.</text>
</comment>
<gene>
    <name evidence="6" type="ORF">AB1Y20_022577</name>
</gene>
<dbReference type="InterPro" id="IPR041517">
    <property type="entry name" value="DEGP_PDZ"/>
</dbReference>
<feature type="compositionally biased region" description="Basic and acidic residues" evidence="4">
    <location>
        <begin position="78"/>
        <end position="89"/>
    </location>
</feature>
<dbReference type="Pfam" id="PF17815">
    <property type="entry name" value="PDZ_3"/>
    <property type="match status" value="1"/>
</dbReference>
<dbReference type="EMBL" id="JBGBPQ010000008">
    <property type="protein sequence ID" value="KAL1521022.1"/>
    <property type="molecule type" value="Genomic_DNA"/>
</dbReference>
<evidence type="ECO:0000256" key="2">
    <source>
        <dbReference type="ARBA" id="ARBA00022801"/>
    </source>
</evidence>
<keyword evidence="1" id="KW-0645">Protease</keyword>
<organism evidence="6 7">
    <name type="scientific">Prymnesium parvum</name>
    <name type="common">Toxic golden alga</name>
    <dbReference type="NCBI Taxonomy" id="97485"/>
    <lineage>
        <taxon>Eukaryota</taxon>
        <taxon>Haptista</taxon>
        <taxon>Haptophyta</taxon>
        <taxon>Prymnesiophyceae</taxon>
        <taxon>Prymnesiales</taxon>
        <taxon>Prymnesiaceae</taxon>
        <taxon>Prymnesium</taxon>
    </lineage>
</organism>
<keyword evidence="7" id="KW-1185">Reference proteome</keyword>
<dbReference type="PANTHER" id="PTHR45980:SF18">
    <property type="entry name" value="PROTEASE DO-LIKE 9"/>
    <property type="match status" value="1"/>
</dbReference>
<feature type="compositionally biased region" description="Gly residues" evidence="4">
    <location>
        <begin position="36"/>
        <end position="47"/>
    </location>
</feature>
<dbReference type="Proteomes" id="UP001515480">
    <property type="component" value="Unassembled WGS sequence"/>
</dbReference>
<dbReference type="AlphaFoldDB" id="A0AB34JID6"/>
<reference evidence="6 7" key="1">
    <citation type="journal article" date="2024" name="Science">
        <title>Giant polyketide synthase enzymes in the biosynthesis of giant marine polyether toxins.</title>
        <authorList>
            <person name="Fallon T.R."/>
            <person name="Shende V.V."/>
            <person name="Wierzbicki I.H."/>
            <person name="Pendleton A.L."/>
            <person name="Watervoot N.F."/>
            <person name="Auber R.P."/>
            <person name="Gonzalez D.J."/>
            <person name="Wisecaver J.H."/>
            <person name="Moore B.S."/>
        </authorList>
    </citation>
    <scope>NUCLEOTIDE SEQUENCE [LARGE SCALE GENOMIC DNA]</scope>
    <source>
        <strain evidence="6 7">12B1</strain>
    </source>
</reference>
<evidence type="ECO:0000256" key="4">
    <source>
        <dbReference type="SAM" id="MobiDB-lite"/>
    </source>
</evidence>
<proteinExistence type="predicted"/>
<evidence type="ECO:0000313" key="7">
    <source>
        <dbReference type="Proteomes" id="UP001515480"/>
    </source>
</evidence>